<name>A0A1G6MTG8_9BACT</name>
<dbReference type="EMBL" id="FMYV01000005">
    <property type="protein sequence ID" value="SDC58819.1"/>
    <property type="molecule type" value="Genomic_DNA"/>
</dbReference>
<dbReference type="Pfam" id="PF05258">
    <property type="entry name" value="DciA"/>
    <property type="match status" value="1"/>
</dbReference>
<dbReference type="STRING" id="28234.SAMN04488588_1377"/>
<dbReference type="Proteomes" id="UP000199322">
    <property type="component" value="Unassembled WGS sequence"/>
</dbReference>
<proteinExistence type="predicted"/>
<gene>
    <name evidence="1" type="ORF">SAMN04488588_1377</name>
</gene>
<organism evidence="1 2">
    <name type="scientific">Geotoga petraea</name>
    <dbReference type="NCBI Taxonomy" id="28234"/>
    <lineage>
        <taxon>Bacteria</taxon>
        <taxon>Thermotogati</taxon>
        <taxon>Thermotogota</taxon>
        <taxon>Thermotogae</taxon>
        <taxon>Petrotogales</taxon>
        <taxon>Petrotogaceae</taxon>
        <taxon>Geotoga</taxon>
    </lineage>
</organism>
<dbReference type="AlphaFoldDB" id="A0A1G6MTG8"/>
<keyword evidence="2" id="KW-1185">Reference proteome</keyword>
<accession>A0A1G6MTG8</accession>
<dbReference type="InterPro" id="IPR007922">
    <property type="entry name" value="DciA-like"/>
</dbReference>
<evidence type="ECO:0000313" key="1">
    <source>
        <dbReference type="EMBL" id="SDC58819.1"/>
    </source>
</evidence>
<sequence length="99" mass="11745">MGDFLKRLSKKNPIIKKSYSINEIKKIWEEIADENLKEDTEIKDYFSRDKLLIISCKNNVVMQEIVFNSNEIIENINKKLSQDIVNEIKVIRRCNDAKR</sequence>
<evidence type="ECO:0000313" key="2">
    <source>
        <dbReference type="Proteomes" id="UP000199322"/>
    </source>
</evidence>
<reference evidence="1 2" key="1">
    <citation type="submission" date="2016-10" db="EMBL/GenBank/DDBJ databases">
        <authorList>
            <person name="de Groot N.N."/>
        </authorList>
    </citation>
    <scope>NUCLEOTIDE SEQUENCE [LARGE SCALE GENOMIC DNA]</scope>
    <source>
        <strain evidence="1 2">WG14</strain>
    </source>
</reference>
<evidence type="ECO:0008006" key="3">
    <source>
        <dbReference type="Google" id="ProtNLM"/>
    </source>
</evidence>
<protein>
    <recommendedName>
        <fullName evidence="3">DUF721 domain-containing protein</fullName>
    </recommendedName>
</protein>